<evidence type="ECO:0000313" key="3">
    <source>
        <dbReference type="Proteomes" id="UP000266841"/>
    </source>
</evidence>
<proteinExistence type="predicted"/>
<sequence>HEEGHRSERASEAHTTTQAQGPSPNDAQDESDGVLVLRLAREGRERMHRAEHIGVVHRQGGQHLRVLLPGLFGIFGDTSLVRRSAHEMYNSPL</sequence>
<feature type="non-terminal residue" evidence="2">
    <location>
        <position position="1"/>
    </location>
</feature>
<feature type="region of interest" description="Disordered" evidence="1">
    <location>
        <begin position="1"/>
        <end position="33"/>
    </location>
</feature>
<name>K0SFP5_THAOC</name>
<feature type="compositionally biased region" description="Polar residues" evidence="1">
    <location>
        <begin position="13"/>
        <end position="26"/>
    </location>
</feature>
<protein>
    <submittedName>
        <fullName evidence="2">Uncharacterized protein</fullName>
    </submittedName>
</protein>
<feature type="compositionally biased region" description="Basic and acidic residues" evidence="1">
    <location>
        <begin position="1"/>
        <end position="12"/>
    </location>
</feature>
<reference evidence="2 3" key="1">
    <citation type="journal article" date="2012" name="Genome Biol.">
        <title>Genome and low-iron response of an oceanic diatom adapted to chronic iron limitation.</title>
        <authorList>
            <person name="Lommer M."/>
            <person name="Specht M."/>
            <person name="Roy A.S."/>
            <person name="Kraemer L."/>
            <person name="Andreson R."/>
            <person name="Gutowska M.A."/>
            <person name="Wolf J."/>
            <person name="Bergner S.V."/>
            <person name="Schilhabel M.B."/>
            <person name="Klostermeier U.C."/>
            <person name="Beiko R.G."/>
            <person name="Rosenstiel P."/>
            <person name="Hippler M."/>
            <person name="Laroche J."/>
        </authorList>
    </citation>
    <scope>NUCLEOTIDE SEQUENCE [LARGE SCALE GENOMIC DNA]</scope>
    <source>
        <strain evidence="2 3">CCMP1005</strain>
    </source>
</reference>
<gene>
    <name evidence="2" type="ORF">THAOC_15134</name>
</gene>
<evidence type="ECO:0000313" key="2">
    <source>
        <dbReference type="EMBL" id="EJK64155.1"/>
    </source>
</evidence>
<dbReference type="Proteomes" id="UP000266841">
    <property type="component" value="Unassembled WGS sequence"/>
</dbReference>
<accession>K0SFP5</accession>
<dbReference type="AlphaFoldDB" id="K0SFP5"/>
<keyword evidence="3" id="KW-1185">Reference proteome</keyword>
<comment type="caution">
    <text evidence="2">The sequence shown here is derived from an EMBL/GenBank/DDBJ whole genome shotgun (WGS) entry which is preliminary data.</text>
</comment>
<organism evidence="2 3">
    <name type="scientific">Thalassiosira oceanica</name>
    <name type="common">Marine diatom</name>
    <dbReference type="NCBI Taxonomy" id="159749"/>
    <lineage>
        <taxon>Eukaryota</taxon>
        <taxon>Sar</taxon>
        <taxon>Stramenopiles</taxon>
        <taxon>Ochrophyta</taxon>
        <taxon>Bacillariophyta</taxon>
        <taxon>Coscinodiscophyceae</taxon>
        <taxon>Thalassiosirophycidae</taxon>
        <taxon>Thalassiosirales</taxon>
        <taxon>Thalassiosiraceae</taxon>
        <taxon>Thalassiosira</taxon>
    </lineage>
</organism>
<evidence type="ECO:0000256" key="1">
    <source>
        <dbReference type="SAM" id="MobiDB-lite"/>
    </source>
</evidence>
<dbReference type="EMBL" id="AGNL01017583">
    <property type="protein sequence ID" value="EJK64155.1"/>
    <property type="molecule type" value="Genomic_DNA"/>
</dbReference>